<dbReference type="SUPFAM" id="SSF55729">
    <property type="entry name" value="Acyl-CoA N-acyltransferases (Nat)"/>
    <property type="match status" value="1"/>
</dbReference>
<dbReference type="PROSITE" id="PS51186">
    <property type="entry name" value="GNAT"/>
    <property type="match status" value="1"/>
</dbReference>
<evidence type="ECO:0000259" key="1">
    <source>
        <dbReference type="PROSITE" id="PS51186"/>
    </source>
</evidence>
<reference evidence="2 3" key="1">
    <citation type="submission" date="2022-06" db="EMBL/GenBank/DDBJ databases">
        <title>Mycolicibacterium sp. CAU 1645 isolated from seawater.</title>
        <authorList>
            <person name="Kim W."/>
        </authorList>
    </citation>
    <scope>NUCLEOTIDE SEQUENCE [LARGE SCALE GENOMIC DNA]</scope>
    <source>
        <strain evidence="2 3">CAU 1645</strain>
    </source>
</reference>
<dbReference type="InterPro" id="IPR016181">
    <property type="entry name" value="Acyl_CoA_acyltransferase"/>
</dbReference>
<dbReference type="RefSeq" id="WP_255057887.1">
    <property type="nucleotide sequence ID" value="NZ_JANDBD010000001.1"/>
</dbReference>
<keyword evidence="3" id="KW-1185">Reference proteome</keyword>
<name>A0ABT1LXG7_9MYCO</name>
<protein>
    <submittedName>
        <fullName evidence="2">GNAT family N-acetyltransferase</fullName>
    </submittedName>
</protein>
<comment type="caution">
    <text evidence="2">The sequence shown here is derived from an EMBL/GenBank/DDBJ whole genome shotgun (WGS) entry which is preliminary data.</text>
</comment>
<dbReference type="CDD" id="cd04301">
    <property type="entry name" value="NAT_SF"/>
    <property type="match status" value="1"/>
</dbReference>
<proteinExistence type="predicted"/>
<feature type="domain" description="N-acetyltransferase" evidence="1">
    <location>
        <begin position="15"/>
        <end position="168"/>
    </location>
</feature>
<dbReference type="Proteomes" id="UP001651690">
    <property type="component" value="Unassembled WGS sequence"/>
</dbReference>
<sequence length="168" mass="18177">MSAGRTVTLRDGTHALVRPLCPEDVDSVLGLADSLSGEEKYLRFFTAHPRYMPQWADSVTASAAEGVSLGAFDHGELVGVANYTPLPAAGRAEVALVVAHDQHDRGIGTALLAHLFDIARRNGEHHLVADVLAENHDMRRVINDAHVPVTWHRDGSVFDIDVDLDALS</sequence>
<accession>A0ABT1LXG7</accession>
<dbReference type="InterPro" id="IPR000182">
    <property type="entry name" value="GNAT_dom"/>
</dbReference>
<evidence type="ECO:0000313" key="2">
    <source>
        <dbReference type="EMBL" id="MCP9270917.1"/>
    </source>
</evidence>
<evidence type="ECO:0000313" key="3">
    <source>
        <dbReference type="Proteomes" id="UP001651690"/>
    </source>
</evidence>
<gene>
    <name evidence="2" type="ORF">NM203_01815</name>
</gene>
<organism evidence="2 3">
    <name type="scientific">Mycolicibacterium arenosum</name>
    <dbReference type="NCBI Taxonomy" id="2952157"/>
    <lineage>
        <taxon>Bacteria</taxon>
        <taxon>Bacillati</taxon>
        <taxon>Actinomycetota</taxon>
        <taxon>Actinomycetes</taxon>
        <taxon>Mycobacteriales</taxon>
        <taxon>Mycobacteriaceae</taxon>
        <taxon>Mycolicibacterium</taxon>
    </lineage>
</organism>
<dbReference type="EMBL" id="JANDBD010000001">
    <property type="protein sequence ID" value="MCP9270917.1"/>
    <property type="molecule type" value="Genomic_DNA"/>
</dbReference>
<dbReference type="Gene3D" id="3.40.630.30">
    <property type="match status" value="1"/>
</dbReference>
<dbReference type="Pfam" id="PF00583">
    <property type="entry name" value="Acetyltransf_1"/>
    <property type="match status" value="1"/>
</dbReference>